<sequence length="247" mass="26619">MKPIAASLTALWMLAAAPLCAQQAASAAAPAADPVPGPVVVELFTSQGCSSCPPADRLLRELTDREDVLPLALHVDYWDYIGWKDVFAAPGFTHRQKAYARAAGRKMIYTPQMIVMGQEDVVGAHAMELAELIMSHMRRPVSVMIGAETRGGVLHVSLQPLGPVQGPLDVQLVRYTPLEHVQIARGENAGRDLDYANVVTDWDVLGEWDGTSEAQFQADLKGDSPAAVLVQRSGFGPIVGAARVRRD</sequence>
<keyword evidence="1" id="KW-0732">Signal</keyword>
<dbReference type="SUPFAM" id="SSF52833">
    <property type="entry name" value="Thioredoxin-like"/>
    <property type="match status" value="1"/>
</dbReference>
<dbReference type="EMBL" id="JASNJD010000026">
    <property type="protein sequence ID" value="MDK3020491.1"/>
    <property type="molecule type" value="Genomic_DNA"/>
</dbReference>
<protein>
    <submittedName>
        <fullName evidence="2">DUF1223 domain-containing protein</fullName>
    </submittedName>
</protein>
<dbReference type="InterPro" id="IPR036249">
    <property type="entry name" value="Thioredoxin-like_sf"/>
</dbReference>
<dbReference type="RefSeq" id="WP_284483143.1">
    <property type="nucleotide sequence ID" value="NZ_JASNJD010000026.1"/>
</dbReference>
<evidence type="ECO:0000256" key="1">
    <source>
        <dbReference type="SAM" id="SignalP"/>
    </source>
</evidence>
<name>A0ABT7F7B1_9RHOB</name>
<evidence type="ECO:0000313" key="3">
    <source>
        <dbReference type="Proteomes" id="UP001243757"/>
    </source>
</evidence>
<gene>
    <name evidence="2" type="ORF">QO033_22675</name>
</gene>
<accession>A0ABT7F7B1</accession>
<dbReference type="PANTHER" id="PTHR36057">
    <property type="match status" value="1"/>
</dbReference>
<evidence type="ECO:0000313" key="2">
    <source>
        <dbReference type="EMBL" id="MDK3020491.1"/>
    </source>
</evidence>
<dbReference type="InterPro" id="IPR010634">
    <property type="entry name" value="DUF1223"/>
</dbReference>
<dbReference type="Pfam" id="PF06764">
    <property type="entry name" value="DUF1223"/>
    <property type="match status" value="1"/>
</dbReference>
<comment type="caution">
    <text evidence="2">The sequence shown here is derived from an EMBL/GenBank/DDBJ whole genome shotgun (WGS) entry which is preliminary data.</text>
</comment>
<dbReference type="PANTHER" id="PTHR36057:SF1">
    <property type="entry name" value="LIPOPROTEIN LIPID ATTACHMENT SITE-LIKE PROTEIN, PUTATIVE (DUF1223)-RELATED"/>
    <property type="match status" value="1"/>
</dbReference>
<proteinExistence type="predicted"/>
<organism evidence="2 3">
    <name type="scientific">Pseudodonghicola flavimaris</name>
    <dbReference type="NCBI Taxonomy" id="3050036"/>
    <lineage>
        <taxon>Bacteria</taxon>
        <taxon>Pseudomonadati</taxon>
        <taxon>Pseudomonadota</taxon>
        <taxon>Alphaproteobacteria</taxon>
        <taxon>Rhodobacterales</taxon>
        <taxon>Paracoccaceae</taxon>
        <taxon>Pseudodonghicola</taxon>
    </lineage>
</organism>
<dbReference type="Proteomes" id="UP001243757">
    <property type="component" value="Unassembled WGS sequence"/>
</dbReference>
<reference evidence="2 3" key="1">
    <citation type="submission" date="2023-05" db="EMBL/GenBank/DDBJ databases">
        <title>Pseudodonghicola sp. nov.</title>
        <authorList>
            <person name="Huang J."/>
        </authorList>
    </citation>
    <scope>NUCLEOTIDE SEQUENCE [LARGE SCALE GENOMIC DNA]</scope>
    <source>
        <strain evidence="2 3">IC7</strain>
    </source>
</reference>
<feature type="signal peptide" evidence="1">
    <location>
        <begin position="1"/>
        <end position="21"/>
    </location>
</feature>
<feature type="chain" id="PRO_5045251021" evidence="1">
    <location>
        <begin position="22"/>
        <end position="247"/>
    </location>
</feature>
<keyword evidence="3" id="KW-1185">Reference proteome</keyword>